<comment type="caution">
    <text evidence="3">The sequence shown here is derived from an EMBL/GenBank/DDBJ whole genome shotgun (WGS) entry which is preliminary data.</text>
</comment>
<evidence type="ECO:0000256" key="1">
    <source>
        <dbReference type="SAM" id="Phobius"/>
    </source>
</evidence>
<sequence length="167" mass="18465">MSRTPETVALAERVSRVLFLVAGWLAIAFGAVVAGGAVVGLRTAGTSADSLLLAGFMFAAAFVFVSLGVLVSPPFRRRLRRRRPISRFGRIRTLERRAFDNGDDSFSRCDGCRSPIESGRVRLRREEYAIAGVPVYTVSTTRERYCRTCSEYADSRGDRPRPSADRV</sequence>
<feature type="domain" description="DUF8108" evidence="2">
    <location>
        <begin position="81"/>
        <end position="150"/>
    </location>
</feature>
<keyword evidence="1" id="KW-0812">Transmembrane</keyword>
<name>A0A3N6NKE3_NATCH</name>
<evidence type="ECO:0000313" key="3">
    <source>
        <dbReference type="EMBL" id="RQG99702.1"/>
    </source>
</evidence>
<dbReference type="Pfam" id="PF26413">
    <property type="entry name" value="DUF8108"/>
    <property type="match status" value="1"/>
</dbReference>
<feature type="transmembrane region" description="Helical" evidence="1">
    <location>
        <begin position="17"/>
        <end position="39"/>
    </location>
</feature>
<protein>
    <recommendedName>
        <fullName evidence="2">DUF8108 domain-containing protein</fullName>
    </recommendedName>
</protein>
<dbReference type="AlphaFoldDB" id="A0A3N6NKE3"/>
<dbReference type="Proteomes" id="UP000281431">
    <property type="component" value="Unassembled WGS sequence"/>
</dbReference>
<keyword evidence="1" id="KW-1133">Transmembrane helix</keyword>
<evidence type="ECO:0000313" key="4">
    <source>
        <dbReference type="Proteomes" id="UP000281431"/>
    </source>
</evidence>
<accession>A0A3N6NKE3</accession>
<organism evidence="3 4">
    <name type="scientific">Natrarchaeobius chitinivorans</name>
    <dbReference type="NCBI Taxonomy" id="1679083"/>
    <lineage>
        <taxon>Archaea</taxon>
        <taxon>Methanobacteriati</taxon>
        <taxon>Methanobacteriota</taxon>
        <taxon>Stenosarchaea group</taxon>
        <taxon>Halobacteria</taxon>
        <taxon>Halobacteriales</taxon>
        <taxon>Natrialbaceae</taxon>
        <taxon>Natrarchaeobius</taxon>
    </lineage>
</organism>
<dbReference type="EMBL" id="REFZ01000008">
    <property type="protein sequence ID" value="RQG99702.1"/>
    <property type="molecule type" value="Genomic_DNA"/>
</dbReference>
<dbReference type="InterPro" id="IPR058421">
    <property type="entry name" value="DUF8108_C"/>
</dbReference>
<dbReference type="OrthoDB" id="53394at2157"/>
<feature type="transmembrane region" description="Helical" evidence="1">
    <location>
        <begin position="51"/>
        <end position="73"/>
    </location>
</feature>
<proteinExistence type="predicted"/>
<gene>
    <name evidence="3" type="ORF">EA472_13695</name>
</gene>
<evidence type="ECO:0000259" key="2">
    <source>
        <dbReference type="Pfam" id="PF26413"/>
    </source>
</evidence>
<keyword evidence="1" id="KW-0472">Membrane</keyword>
<keyword evidence="4" id="KW-1185">Reference proteome</keyword>
<reference evidence="3 4" key="1">
    <citation type="submission" date="2018-10" db="EMBL/GenBank/DDBJ databases">
        <title>Natrarchaeobius chitinivorans gen. nov., sp. nov., and Natrarchaeobius haloalkaliphilus sp. nov., alkaliphilic, chitin-utilizing haloarchaea from hypersaline alkaline lakes.</title>
        <authorList>
            <person name="Sorokin D.Y."/>
            <person name="Elcheninov A.G."/>
            <person name="Kostrikina N.A."/>
            <person name="Bale N.J."/>
            <person name="Sinninghe Damste J.S."/>
            <person name="Khijniak T.V."/>
            <person name="Kublanov I.V."/>
            <person name="Toshchakov S.V."/>
        </authorList>
    </citation>
    <scope>NUCLEOTIDE SEQUENCE [LARGE SCALE GENOMIC DNA]</scope>
    <source>
        <strain evidence="3 4">AArcht7</strain>
    </source>
</reference>